<dbReference type="EMBL" id="FUYY01000002">
    <property type="protein sequence ID" value="SKB51281.1"/>
    <property type="molecule type" value="Genomic_DNA"/>
</dbReference>
<sequence>MDKAKRISLIFFLIFLFGLIGFIMSINLTLNKKTKVDVKSAQLYMDEQLTYSEGSFFYLN</sequence>
<dbReference type="Proteomes" id="UP000190230">
    <property type="component" value="Unassembled WGS sequence"/>
</dbReference>
<reference evidence="3" key="1">
    <citation type="submission" date="2017-02" db="EMBL/GenBank/DDBJ databases">
        <authorList>
            <person name="Varghese N."/>
            <person name="Submissions S."/>
        </authorList>
    </citation>
    <scope>NUCLEOTIDE SEQUENCE [LARGE SCALE GENOMIC DNA]</scope>
    <source>
        <strain evidence="3">DSM 23405</strain>
    </source>
</reference>
<keyword evidence="1" id="KW-1133">Transmembrane helix</keyword>
<protein>
    <submittedName>
        <fullName evidence="2">Uncharacterized protein</fullName>
    </submittedName>
</protein>
<evidence type="ECO:0000256" key="1">
    <source>
        <dbReference type="SAM" id="Phobius"/>
    </source>
</evidence>
<keyword evidence="1" id="KW-0812">Transmembrane</keyword>
<keyword evidence="1" id="KW-0472">Membrane</keyword>
<keyword evidence="3" id="KW-1185">Reference proteome</keyword>
<evidence type="ECO:0000313" key="2">
    <source>
        <dbReference type="EMBL" id="SKB51281.1"/>
    </source>
</evidence>
<dbReference type="AlphaFoldDB" id="A0A1T5BVW4"/>
<feature type="transmembrane region" description="Helical" evidence="1">
    <location>
        <begin position="6"/>
        <end position="30"/>
    </location>
</feature>
<dbReference type="RefSeq" id="WP_079720225.1">
    <property type="nucleotide sequence ID" value="NZ_FUYY01000002.1"/>
</dbReference>
<gene>
    <name evidence="2" type="ORF">SAMN05660776_1536</name>
</gene>
<dbReference type="STRING" id="241145.SAMN05660776_1536"/>
<organism evidence="2 3">
    <name type="scientific">Salegentibacter holothuriorum</name>
    <dbReference type="NCBI Taxonomy" id="241145"/>
    <lineage>
        <taxon>Bacteria</taxon>
        <taxon>Pseudomonadati</taxon>
        <taxon>Bacteroidota</taxon>
        <taxon>Flavobacteriia</taxon>
        <taxon>Flavobacteriales</taxon>
        <taxon>Flavobacteriaceae</taxon>
        <taxon>Salegentibacter</taxon>
    </lineage>
</organism>
<accession>A0A1T5BVW4</accession>
<evidence type="ECO:0000313" key="3">
    <source>
        <dbReference type="Proteomes" id="UP000190230"/>
    </source>
</evidence>
<name>A0A1T5BVW4_9FLAO</name>
<proteinExistence type="predicted"/>